<gene>
    <name evidence="1" type="ORF">HMPREF1324_0106</name>
</gene>
<comment type="caution">
    <text evidence="1">The sequence shown here is derived from an EMBL/GenBank/DDBJ whole genome shotgun (WGS) entry which is preliminary data.</text>
</comment>
<dbReference type="AlphaFoldDB" id="I0US56"/>
<dbReference type="EMBL" id="AJJQ01000036">
    <property type="protein sequence ID" value="EID50709.1"/>
    <property type="molecule type" value="Genomic_DNA"/>
</dbReference>
<evidence type="ECO:0000313" key="2">
    <source>
        <dbReference type="Proteomes" id="UP000004863"/>
    </source>
</evidence>
<reference evidence="1" key="1">
    <citation type="submission" date="2012-03" db="EMBL/GenBank/DDBJ databases">
        <authorList>
            <person name="Durkin A.S."/>
            <person name="McCorrison J."/>
            <person name="Torralba M."/>
            <person name="Gillis M."/>
            <person name="Methe B."/>
            <person name="Sutton G."/>
            <person name="Nelson K.E."/>
        </authorList>
    </citation>
    <scope>NUCLEOTIDE SEQUENCE [LARGE SCALE GENOMIC DNA]</scope>
    <source>
        <strain evidence="1">F0474</strain>
    </source>
</reference>
<proteinExistence type="predicted"/>
<dbReference type="PATRIC" id="fig|1125724.3.peg.1385"/>
<organism evidence="1 2">
    <name type="scientific">Rothia aeria F0474</name>
    <dbReference type="NCBI Taxonomy" id="1125724"/>
    <lineage>
        <taxon>Bacteria</taxon>
        <taxon>Bacillati</taxon>
        <taxon>Actinomycetota</taxon>
        <taxon>Actinomycetes</taxon>
        <taxon>Micrococcales</taxon>
        <taxon>Micrococcaceae</taxon>
        <taxon>Rothia</taxon>
    </lineage>
</organism>
<evidence type="ECO:0000313" key="1">
    <source>
        <dbReference type="EMBL" id="EID50709.1"/>
    </source>
</evidence>
<sequence>MRCFLSSVYRTERPGITRGVYALWYAAAASQYLQDGRALPRNIRAKHYIQFLEYLIGGGAAEIRPGV</sequence>
<name>I0US56_9MICC</name>
<protein>
    <submittedName>
        <fullName evidence="1">Uncharacterized protein</fullName>
    </submittedName>
</protein>
<accession>I0US56</accession>
<dbReference type="Proteomes" id="UP000004863">
    <property type="component" value="Unassembled WGS sequence"/>
</dbReference>
<keyword evidence="2" id="KW-1185">Reference proteome</keyword>